<dbReference type="RefSeq" id="XP_013244880.1">
    <property type="nucleotide sequence ID" value="XM_013389426.1"/>
</dbReference>
<sequence>MRLSIIVPTLLVPLAVAAIPTPASAARSQCPSSPADSVAPLRAKIGEDEGASAFSDARALDYSNGPRDASAPGWLDPRIHGGSMLDLVANGMREPINVIISGRSDPYILSDAGLRDYIRSIGFSFECLDLHVGDLQRADLGDGRGWKTEMFEYRQTNMWDPGRWVGSCTESLFGGNHFRVWKQYGPATKTGAWFLAVSKEKDLRHQHTIDKDGYNVGRDLLVANAEAGGKWREYEWRATTEWVEGLLPAGKHGINHHVTQDGRTAVLTVERVVPQQPPHPGPASGSTRFPQGWLSALGRHAHELLHAYAF</sequence>
<dbReference type="OMA" id="ARQYYFP"/>
<dbReference type="AlphaFoldDB" id="A0A066WM15"/>
<proteinExistence type="predicted"/>
<keyword evidence="3" id="KW-1185">Reference proteome</keyword>
<feature type="chain" id="PRO_5001629154" evidence="1">
    <location>
        <begin position="26"/>
        <end position="310"/>
    </location>
</feature>
<dbReference type="STRING" id="1037660.A0A066WM15"/>
<organism evidence="2 3">
    <name type="scientific">Tilletiaria anomala (strain ATCC 24038 / CBS 436.72 / UBC 951)</name>
    <dbReference type="NCBI Taxonomy" id="1037660"/>
    <lineage>
        <taxon>Eukaryota</taxon>
        <taxon>Fungi</taxon>
        <taxon>Dikarya</taxon>
        <taxon>Basidiomycota</taxon>
        <taxon>Ustilaginomycotina</taxon>
        <taxon>Exobasidiomycetes</taxon>
        <taxon>Georgefischeriales</taxon>
        <taxon>Tilletiariaceae</taxon>
        <taxon>Tilletiaria</taxon>
    </lineage>
</organism>
<dbReference type="EMBL" id="JMSN01000014">
    <property type="protein sequence ID" value="KDN52044.1"/>
    <property type="molecule type" value="Genomic_DNA"/>
</dbReference>
<name>A0A066WM15_TILAU</name>
<evidence type="ECO:0000313" key="2">
    <source>
        <dbReference type="EMBL" id="KDN52044.1"/>
    </source>
</evidence>
<keyword evidence="1" id="KW-0732">Signal</keyword>
<dbReference type="HOGENOM" id="CLU_863620_0_0_1"/>
<evidence type="ECO:0000256" key="1">
    <source>
        <dbReference type="SAM" id="SignalP"/>
    </source>
</evidence>
<dbReference type="OrthoDB" id="2310204at2759"/>
<protein>
    <submittedName>
        <fullName evidence="2">Uncharacterized protein</fullName>
    </submittedName>
</protein>
<comment type="caution">
    <text evidence="2">The sequence shown here is derived from an EMBL/GenBank/DDBJ whole genome shotgun (WGS) entry which is preliminary data.</text>
</comment>
<reference evidence="2 3" key="1">
    <citation type="submission" date="2014-05" db="EMBL/GenBank/DDBJ databases">
        <title>Draft genome sequence of a rare smut relative, Tilletiaria anomala UBC 951.</title>
        <authorList>
            <consortium name="DOE Joint Genome Institute"/>
            <person name="Toome M."/>
            <person name="Kuo A."/>
            <person name="Henrissat B."/>
            <person name="Lipzen A."/>
            <person name="Tritt A."/>
            <person name="Yoshinaga Y."/>
            <person name="Zane M."/>
            <person name="Barry K."/>
            <person name="Grigoriev I.V."/>
            <person name="Spatafora J.W."/>
            <person name="Aimea M.C."/>
        </authorList>
    </citation>
    <scope>NUCLEOTIDE SEQUENCE [LARGE SCALE GENOMIC DNA]</scope>
    <source>
        <strain evidence="2 3">UBC 951</strain>
    </source>
</reference>
<feature type="signal peptide" evidence="1">
    <location>
        <begin position="1"/>
        <end position="25"/>
    </location>
</feature>
<dbReference type="InParanoid" id="A0A066WM15"/>
<dbReference type="GeneID" id="25267427"/>
<dbReference type="Proteomes" id="UP000027361">
    <property type="component" value="Unassembled WGS sequence"/>
</dbReference>
<accession>A0A066WM15</accession>
<evidence type="ECO:0000313" key="3">
    <source>
        <dbReference type="Proteomes" id="UP000027361"/>
    </source>
</evidence>
<gene>
    <name evidence="2" type="ORF">K437DRAFT_38705</name>
</gene>